<dbReference type="GO" id="GO:0030288">
    <property type="term" value="C:outer membrane-bounded periplasmic space"/>
    <property type="evidence" value="ECO:0007669"/>
    <property type="project" value="TreeGrafter"/>
</dbReference>
<keyword evidence="3 5" id="KW-0378">Hydrolase</keyword>
<dbReference type="GO" id="GO:0007165">
    <property type="term" value="P:signal transduction"/>
    <property type="evidence" value="ECO:0007669"/>
    <property type="project" value="TreeGrafter"/>
</dbReference>
<dbReference type="InterPro" id="IPR040573">
    <property type="entry name" value="TSP_N"/>
</dbReference>
<dbReference type="NCBIfam" id="TIGR00225">
    <property type="entry name" value="prc"/>
    <property type="match status" value="1"/>
</dbReference>
<dbReference type="GO" id="GO:0008236">
    <property type="term" value="F:serine-type peptidase activity"/>
    <property type="evidence" value="ECO:0007669"/>
    <property type="project" value="UniProtKB-KW"/>
</dbReference>
<dbReference type="Pfam" id="PF00595">
    <property type="entry name" value="PDZ"/>
    <property type="match status" value="1"/>
</dbReference>
<dbReference type="SMART" id="SM00228">
    <property type="entry name" value="PDZ"/>
    <property type="match status" value="1"/>
</dbReference>
<keyword evidence="4 5" id="KW-0720">Serine protease</keyword>
<keyword evidence="2 5" id="KW-0645">Protease</keyword>
<dbReference type="SUPFAM" id="SSF50156">
    <property type="entry name" value="PDZ domain-like"/>
    <property type="match status" value="1"/>
</dbReference>
<dbReference type="InterPro" id="IPR020992">
    <property type="entry name" value="Tail_Prtase_C"/>
</dbReference>
<dbReference type="InterPro" id="IPR004447">
    <property type="entry name" value="Peptidase_S41A"/>
</dbReference>
<evidence type="ECO:0000256" key="1">
    <source>
        <dbReference type="ARBA" id="ARBA00009179"/>
    </source>
</evidence>
<dbReference type="Gene3D" id="3.90.226.10">
    <property type="entry name" value="2-enoyl-CoA Hydratase, Chain A, domain 1"/>
    <property type="match status" value="1"/>
</dbReference>
<dbReference type="InterPro" id="IPR005151">
    <property type="entry name" value="Tail-specific_protease"/>
</dbReference>
<dbReference type="SMART" id="SM00245">
    <property type="entry name" value="TSPc"/>
    <property type="match status" value="1"/>
</dbReference>
<name>A0A7V4WUR6_CALAY</name>
<reference evidence="8" key="1">
    <citation type="journal article" date="2020" name="mSystems">
        <title>Genome- and Community-Level Interaction Insights into Carbon Utilization and Element Cycling Functions of Hydrothermarchaeota in Hydrothermal Sediment.</title>
        <authorList>
            <person name="Zhou Z."/>
            <person name="Liu Y."/>
            <person name="Xu W."/>
            <person name="Pan J."/>
            <person name="Luo Z.H."/>
            <person name="Li M."/>
        </authorList>
    </citation>
    <scope>NUCLEOTIDE SEQUENCE [LARGE SCALE GENOMIC DNA]</scope>
    <source>
        <strain evidence="8">HyVt-577</strain>
    </source>
</reference>
<dbReference type="SUPFAM" id="SSF52096">
    <property type="entry name" value="ClpP/crotonase"/>
    <property type="match status" value="1"/>
</dbReference>
<gene>
    <name evidence="8" type="ORF">ENK44_07915</name>
</gene>
<proteinExistence type="inferred from homology"/>
<evidence type="ECO:0000256" key="6">
    <source>
        <dbReference type="SAM" id="MobiDB-lite"/>
    </source>
</evidence>
<evidence type="ECO:0000313" key="8">
    <source>
        <dbReference type="EMBL" id="HGY55609.1"/>
    </source>
</evidence>
<comment type="similarity">
    <text evidence="1 5">Belongs to the peptidase S41A family.</text>
</comment>
<accession>A0A7V4WUR6</accession>
<protein>
    <submittedName>
        <fullName evidence="8">Tail-specific protease</fullName>
    </submittedName>
</protein>
<dbReference type="PANTHER" id="PTHR32060">
    <property type="entry name" value="TAIL-SPECIFIC PROTEASE"/>
    <property type="match status" value="1"/>
</dbReference>
<feature type="compositionally biased region" description="Basic and acidic residues" evidence="6">
    <location>
        <begin position="645"/>
        <end position="654"/>
    </location>
</feature>
<dbReference type="Pfam" id="PF03572">
    <property type="entry name" value="Peptidase_S41"/>
    <property type="match status" value="1"/>
</dbReference>
<evidence type="ECO:0000256" key="3">
    <source>
        <dbReference type="ARBA" id="ARBA00022801"/>
    </source>
</evidence>
<dbReference type="GO" id="GO:0006508">
    <property type="term" value="P:proteolysis"/>
    <property type="evidence" value="ECO:0007669"/>
    <property type="project" value="UniProtKB-KW"/>
</dbReference>
<dbReference type="InterPro" id="IPR036034">
    <property type="entry name" value="PDZ_sf"/>
</dbReference>
<evidence type="ECO:0000256" key="5">
    <source>
        <dbReference type="RuleBase" id="RU004404"/>
    </source>
</evidence>
<dbReference type="InterPro" id="IPR029045">
    <property type="entry name" value="ClpP/crotonase-like_dom_sf"/>
</dbReference>
<dbReference type="AlphaFoldDB" id="A0A7V4WUR6"/>
<dbReference type="InterPro" id="IPR001478">
    <property type="entry name" value="PDZ"/>
</dbReference>
<dbReference type="CDD" id="cd07560">
    <property type="entry name" value="Peptidase_S41_CPP"/>
    <property type="match status" value="1"/>
</dbReference>
<dbReference type="PROSITE" id="PS50106">
    <property type="entry name" value="PDZ"/>
    <property type="match status" value="1"/>
</dbReference>
<dbReference type="GO" id="GO:0004175">
    <property type="term" value="F:endopeptidase activity"/>
    <property type="evidence" value="ECO:0007669"/>
    <property type="project" value="TreeGrafter"/>
</dbReference>
<dbReference type="Proteomes" id="UP000885779">
    <property type="component" value="Unassembled WGS sequence"/>
</dbReference>
<dbReference type="CDD" id="cd06782">
    <property type="entry name" value="cpPDZ_CPP-like"/>
    <property type="match status" value="1"/>
</dbReference>
<dbReference type="FunFam" id="3.90.226.10:FF:000090">
    <property type="entry name" value="Tail-specific protease"/>
    <property type="match status" value="1"/>
</dbReference>
<feature type="domain" description="PDZ" evidence="7">
    <location>
        <begin position="238"/>
        <end position="309"/>
    </location>
</feature>
<dbReference type="PANTHER" id="PTHR32060:SF22">
    <property type="entry name" value="CARBOXYL-TERMINAL-PROCESSING PEPTIDASE 3, CHLOROPLASTIC"/>
    <property type="match status" value="1"/>
</dbReference>
<dbReference type="Pfam" id="PF11818">
    <property type="entry name" value="DUF3340"/>
    <property type="match status" value="1"/>
</dbReference>
<organism evidence="8">
    <name type="scientific">Caldithrix abyssi</name>
    <dbReference type="NCBI Taxonomy" id="187145"/>
    <lineage>
        <taxon>Bacteria</taxon>
        <taxon>Pseudomonadati</taxon>
        <taxon>Calditrichota</taxon>
        <taxon>Calditrichia</taxon>
        <taxon>Calditrichales</taxon>
        <taxon>Calditrichaceae</taxon>
        <taxon>Caldithrix</taxon>
    </lineage>
</organism>
<feature type="region of interest" description="Disordered" evidence="6">
    <location>
        <begin position="630"/>
        <end position="654"/>
    </location>
</feature>
<evidence type="ECO:0000256" key="4">
    <source>
        <dbReference type="ARBA" id="ARBA00022825"/>
    </source>
</evidence>
<dbReference type="Pfam" id="PF17804">
    <property type="entry name" value="TSP_NTD"/>
    <property type="match status" value="1"/>
</dbReference>
<dbReference type="EMBL" id="DRQG01000073">
    <property type="protein sequence ID" value="HGY55609.1"/>
    <property type="molecule type" value="Genomic_DNA"/>
</dbReference>
<sequence>MKNVKTFFVLVYTVISIILPLQAADYADSLSYKELKPLPTHPRTAQLIMHILSRSHYRNLAIDDSLSSQMFDRYLESLDYNRSYFLQSDIDVFERYRYQLDDFLRSGNLSVAYQIYNKYQERFKERIAFIKKRIQEPFDFSKDETYMPDRREAPWAKTSAELDEIWRKRLKNEALSMKLNDKEDDKIVETLLKRYRRYEKAIKQTESEDVFQTYMNAFTESFDPHTNYMSPKTSDDFKIRMSLSLEGIGASLRTENDYTKVVEIVPGGPADKSGLLHANDLITAVGQGDDGEMVDIIGWRIDDVVQLIRGPKGTKVRLSIIPADASVNDPPKTIEIIRDEVKLEDRAAQSDTLEITHNGKNYKIGVIQIPAFYFDYEAMRKGDPNFKSTTRDVKRLLGELQSAGVDGIIIDLRGNGGGFLNEAIELTGLFIDHGPVVQVRNSSGRVKVESDYDNGAVYDGPLAVMVDRLSASASEIFSAAIQDYRRGLVLGSQTFGKGTVQNVVKLGRFFPRSDQKYGQIKLTIAKFYRISGGSTQHVGVLPDITFPSRYNVMGIGEDTQDNSLRWDEIQPANYRLYDAALKEFIPRLRKMHLARISQDREFRYLQEDIEELRKKKEEKVISLQLEKRKSERKLAEAKKKQRKKERGEDKNDHAKTFVLEEGGHVLLDLVLLQQDKLAKRK</sequence>
<evidence type="ECO:0000259" key="7">
    <source>
        <dbReference type="PROSITE" id="PS50106"/>
    </source>
</evidence>
<comment type="caution">
    <text evidence="8">The sequence shown here is derived from an EMBL/GenBank/DDBJ whole genome shotgun (WGS) entry which is preliminary data.</text>
</comment>
<dbReference type="Gene3D" id="2.30.42.10">
    <property type="match status" value="1"/>
</dbReference>
<evidence type="ECO:0000256" key="2">
    <source>
        <dbReference type="ARBA" id="ARBA00022670"/>
    </source>
</evidence>